<protein>
    <submittedName>
        <fullName evidence="1">Uncharacterized protein</fullName>
    </submittedName>
</protein>
<evidence type="ECO:0000313" key="1">
    <source>
        <dbReference type="EMBL" id="GHG37456.1"/>
    </source>
</evidence>
<accession>A0ABQ3KQS8</accession>
<gene>
    <name evidence="1" type="ORF">GCM10017567_67730</name>
</gene>
<comment type="caution">
    <text evidence="1">The sequence shown here is derived from an EMBL/GenBank/DDBJ whole genome shotgun (WGS) entry which is preliminary data.</text>
</comment>
<evidence type="ECO:0000313" key="2">
    <source>
        <dbReference type="Proteomes" id="UP000649955"/>
    </source>
</evidence>
<organism evidence="1 2">
    <name type="scientific">Amycolatopsis bullii</name>
    <dbReference type="NCBI Taxonomy" id="941987"/>
    <lineage>
        <taxon>Bacteria</taxon>
        <taxon>Bacillati</taxon>
        <taxon>Actinomycetota</taxon>
        <taxon>Actinomycetes</taxon>
        <taxon>Pseudonocardiales</taxon>
        <taxon>Pseudonocardiaceae</taxon>
        <taxon>Amycolatopsis</taxon>
    </lineage>
</organism>
<dbReference type="EMBL" id="BNAW01000043">
    <property type="protein sequence ID" value="GHG37456.1"/>
    <property type="molecule type" value="Genomic_DNA"/>
</dbReference>
<dbReference type="Proteomes" id="UP000649955">
    <property type="component" value="Unassembled WGS sequence"/>
</dbReference>
<sequence>MAPISPPKTIAGPIFVSSTSPLEIVLATSTDRNAPTRFNTAEIATATRGRSAPVAIDVAIEFAVSWNPFVKSKMRAVTTTTTTSNEGCTPTSAPLWGLLPQGT</sequence>
<reference evidence="2" key="1">
    <citation type="journal article" date="2019" name="Int. J. Syst. Evol. Microbiol.">
        <title>The Global Catalogue of Microorganisms (GCM) 10K type strain sequencing project: providing services to taxonomists for standard genome sequencing and annotation.</title>
        <authorList>
            <consortium name="The Broad Institute Genomics Platform"/>
            <consortium name="The Broad Institute Genome Sequencing Center for Infectious Disease"/>
            <person name="Wu L."/>
            <person name="Ma J."/>
        </authorList>
    </citation>
    <scope>NUCLEOTIDE SEQUENCE [LARGE SCALE GENOMIC DNA]</scope>
    <source>
        <strain evidence="2">CGMCC 4.7680</strain>
    </source>
</reference>
<name>A0ABQ3KQS8_9PSEU</name>
<keyword evidence="2" id="KW-1185">Reference proteome</keyword>
<proteinExistence type="predicted"/>